<keyword evidence="4" id="KW-1185">Reference proteome</keyword>
<organism evidence="3 4">
    <name type="scientific">Larkinella knui</name>
    <dbReference type="NCBI Taxonomy" id="2025310"/>
    <lineage>
        <taxon>Bacteria</taxon>
        <taxon>Pseudomonadati</taxon>
        <taxon>Bacteroidota</taxon>
        <taxon>Cytophagia</taxon>
        <taxon>Cytophagales</taxon>
        <taxon>Spirosomataceae</taxon>
        <taxon>Larkinella</taxon>
    </lineage>
</organism>
<dbReference type="SMART" id="SM00736">
    <property type="entry name" value="CADG"/>
    <property type="match status" value="1"/>
</dbReference>
<dbReference type="Gene3D" id="2.60.40.10">
    <property type="entry name" value="Immunoglobulins"/>
    <property type="match status" value="1"/>
</dbReference>
<dbReference type="InterPro" id="IPR015943">
    <property type="entry name" value="WD40/YVTN_repeat-like_dom_sf"/>
</dbReference>
<dbReference type="InterPro" id="IPR015919">
    <property type="entry name" value="Cadherin-like_sf"/>
</dbReference>
<dbReference type="AlphaFoldDB" id="A0A3P1CLT8"/>
<dbReference type="Pfam" id="PF10282">
    <property type="entry name" value="Lactonase"/>
    <property type="match status" value="1"/>
</dbReference>
<dbReference type="InterPro" id="IPR011045">
    <property type="entry name" value="N2O_reductase_N"/>
</dbReference>
<dbReference type="InterPro" id="IPR011964">
    <property type="entry name" value="YVTN_b-propeller_repeat"/>
</dbReference>
<proteinExistence type="predicted"/>
<dbReference type="InterPro" id="IPR051200">
    <property type="entry name" value="Host-pathogen_enzymatic-act"/>
</dbReference>
<evidence type="ECO:0000256" key="1">
    <source>
        <dbReference type="SAM" id="MobiDB-lite"/>
    </source>
</evidence>
<dbReference type="Proteomes" id="UP000274271">
    <property type="component" value="Unassembled WGS sequence"/>
</dbReference>
<feature type="compositionally biased region" description="Low complexity" evidence="1">
    <location>
        <begin position="726"/>
        <end position="736"/>
    </location>
</feature>
<dbReference type="GO" id="GO:0005509">
    <property type="term" value="F:calcium ion binding"/>
    <property type="evidence" value="ECO:0007669"/>
    <property type="project" value="InterPro"/>
</dbReference>
<sequence length="1226" mass="125623">MNDPAIRPQQSDGPYFLTLSQLPSHPMNSILPTLIKSPDFLRRIPLARWGLVLLLLAGLTSGARAISTAPIHAVKAGLAPSKSKVAGGPQSGRTRPQLANPCSITMAAPASQTLCAGSTTAPIPFTGNGTVYRWTNSNPSIGLPASGTGTIDSFTALNTTGSTQTATITVTPLGQGPTLAYIIHNNYPDYNDQVPSYLSIINTTTNTVLPTTIPLGRYPSGISVSPNGTRIYVGNFLSNNVTVIDAVTQTVLTTIEGVDSPAGLNVTPDGTQVYVANFNSYMVSVIDVATNKVTATIPMEDSPNGGIVMSPDGKRVYVTIQNLGNPSYPYSVAVIDVATQTVIATIPVNDGAGAICITPDGTRLYTSTISTNKVTVINTATNTVSATIETVQYGLQFSMCASLDGQRVYVSTNPKRVTVIDVATNTVSGKIDFEPFSPAGLGITPDGSKIYAMEPSQDRVSVIDVATNTVLPNPIPVGNNPIASGNFFGTISCEGPSQSFTITVDPAVTASITPAAPTVCAGSTTLLTASSSPASNTSTYRWNTGATTADLPVSTSGPFSVTVTTGSCSATASTSVTVNTPPTVSISANPSTTVIQGQSASLTASGATSYRWSTGETSPVISVSVAGPYSVTGTTSGCSGSTSVTLVVTNPASASLSGNTTLCPGQPATLSVALTGTPPWSFTYTDGTTPVALSGITSSPYTFTVNPAATTTFNLLAVASSEAPTGGTVSGSATVTRPEVPPAPTLTPSSISVIQNTPNVTLTISGCPGALTWSGSNATSGTETTISVPTSATGTIVYSASCVGTCPGVAGSATVTVTAPTATGSFDGFVNGADCGTFRGWAWDRGKGNTVVNVEILDGSQVIGTLPAGDFRQDLLDAGKGNGKHGFRFTIPDLIKDGLPHNLSARVAGSSFILKDSPKALICTGAAPVGNKPPQPPSTVLIAPIVAQVGIPFSGTLAAFTDPEGTALSYGLSELPAGLSLNPQNRVISGTPAVAGSFVLTYSATDAGGANNSVSFILTVNPAQTTTVTGSFEGYLDKADCSGIRGWVWDRNKPNTPLTVEFYTENTPGNITVLGSTLANIYRVDLKDAGKGNGSHAYNFTAPMGLSNGMLVLARVQGSTFVLKGSPKAYQCAPARLSAESGSDLRVTVLGNPVSNQVEVEIRGAEGQPVHLQLTDVRGRLVGQRQIETAKAIEQQTFSMSQQPAGLLLLRVSSGLKSVTLKLIKQ</sequence>
<comment type="caution">
    <text evidence="3">The sequence shown here is derived from an EMBL/GenBank/DDBJ whole genome shotgun (WGS) entry which is preliminary data.</text>
</comment>
<dbReference type="InterPro" id="IPR019405">
    <property type="entry name" value="Lactonase_7-beta_prop"/>
</dbReference>
<dbReference type="Pfam" id="PF05345">
    <property type="entry name" value="He_PIG"/>
    <property type="match status" value="1"/>
</dbReference>
<protein>
    <submittedName>
        <fullName evidence="3">T9SS C-terminal target domain-containing protein</fullName>
    </submittedName>
</protein>
<gene>
    <name evidence="3" type="ORF">EHT87_18470</name>
</gene>
<dbReference type="PANTHER" id="PTHR47197:SF3">
    <property type="entry name" value="DIHYDRO-HEME D1 DEHYDROGENASE"/>
    <property type="match status" value="1"/>
</dbReference>
<name>A0A3P1CLT8_9BACT</name>
<dbReference type="InterPro" id="IPR006644">
    <property type="entry name" value="Cadg"/>
</dbReference>
<dbReference type="SUPFAM" id="SSF50974">
    <property type="entry name" value="Nitrous oxide reductase, N-terminal domain"/>
    <property type="match status" value="1"/>
</dbReference>
<dbReference type="NCBIfam" id="TIGR04183">
    <property type="entry name" value="Por_Secre_tail"/>
    <property type="match status" value="1"/>
</dbReference>
<dbReference type="InterPro" id="IPR013783">
    <property type="entry name" value="Ig-like_fold"/>
</dbReference>
<dbReference type="SUPFAM" id="SSF49313">
    <property type="entry name" value="Cadherin-like"/>
    <property type="match status" value="1"/>
</dbReference>
<dbReference type="InterPro" id="IPR026444">
    <property type="entry name" value="Secre_tail"/>
</dbReference>
<dbReference type="NCBIfam" id="TIGR02276">
    <property type="entry name" value="beta_rpt_yvtn"/>
    <property type="match status" value="2"/>
</dbReference>
<dbReference type="OrthoDB" id="642696at2"/>
<dbReference type="EMBL" id="RQJP01000003">
    <property type="protein sequence ID" value="RRB14219.1"/>
    <property type="molecule type" value="Genomic_DNA"/>
</dbReference>
<evidence type="ECO:0000313" key="4">
    <source>
        <dbReference type="Proteomes" id="UP000274271"/>
    </source>
</evidence>
<reference evidence="3 4" key="1">
    <citation type="submission" date="2018-11" db="EMBL/GenBank/DDBJ databases">
        <authorList>
            <person name="Zhou Z."/>
            <person name="Wang G."/>
        </authorList>
    </citation>
    <scope>NUCLEOTIDE SEQUENCE [LARGE SCALE GENOMIC DNA]</scope>
    <source>
        <strain evidence="3 4">KCTC42998</strain>
    </source>
</reference>
<dbReference type="GO" id="GO:0016020">
    <property type="term" value="C:membrane"/>
    <property type="evidence" value="ECO:0007669"/>
    <property type="project" value="InterPro"/>
</dbReference>
<feature type="region of interest" description="Disordered" evidence="1">
    <location>
        <begin position="726"/>
        <end position="749"/>
    </location>
</feature>
<dbReference type="PANTHER" id="PTHR47197">
    <property type="entry name" value="PROTEIN NIRF"/>
    <property type="match status" value="1"/>
</dbReference>
<accession>A0A3P1CLT8</accession>
<evidence type="ECO:0000313" key="3">
    <source>
        <dbReference type="EMBL" id="RRB14219.1"/>
    </source>
</evidence>
<evidence type="ECO:0000259" key="2">
    <source>
        <dbReference type="SMART" id="SM00736"/>
    </source>
</evidence>
<feature type="domain" description="Dystroglycan-type cadherin-like" evidence="2">
    <location>
        <begin position="937"/>
        <end position="1027"/>
    </location>
</feature>
<dbReference type="Gene3D" id="2.130.10.10">
    <property type="entry name" value="YVTN repeat-like/Quinoprotein amine dehydrogenase"/>
    <property type="match status" value="2"/>
</dbReference>